<sequence>MATIRVPGPPPEAFRKNRPISDLIKSQIKHFQHLEHKLKITLPTKFLPHDLTTEAVASQYISEMTAALRDRASAAQPTPAPIRVVSSPRPDTAPETRSAIPVPAKSTRQSNRVAIAASASKKSDTKKHAKKKS</sequence>
<reference evidence="2" key="2">
    <citation type="submission" date="2020-09" db="EMBL/GenBank/DDBJ databases">
        <authorList>
            <person name="Sun Q."/>
            <person name="Zhou Y."/>
        </authorList>
    </citation>
    <scope>NUCLEOTIDE SEQUENCE</scope>
    <source>
        <strain evidence="2">CGMCC 1.12997</strain>
    </source>
</reference>
<proteinExistence type="predicted"/>
<reference evidence="2" key="1">
    <citation type="journal article" date="2014" name="Int. J. Syst. Evol. Microbiol.">
        <title>Complete genome sequence of Corynebacterium casei LMG S-19264T (=DSM 44701T), isolated from a smear-ripened cheese.</title>
        <authorList>
            <consortium name="US DOE Joint Genome Institute (JGI-PGF)"/>
            <person name="Walter F."/>
            <person name="Albersmeier A."/>
            <person name="Kalinowski J."/>
            <person name="Ruckert C."/>
        </authorList>
    </citation>
    <scope>NUCLEOTIDE SEQUENCE</scope>
    <source>
        <strain evidence="2">CGMCC 1.12997</strain>
    </source>
</reference>
<evidence type="ECO:0000313" key="3">
    <source>
        <dbReference type="Proteomes" id="UP000647241"/>
    </source>
</evidence>
<evidence type="ECO:0000313" key="2">
    <source>
        <dbReference type="EMBL" id="GGG80444.1"/>
    </source>
</evidence>
<keyword evidence="3" id="KW-1185">Reference proteome</keyword>
<evidence type="ECO:0000256" key="1">
    <source>
        <dbReference type="SAM" id="MobiDB-lite"/>
    </source>
</evidence>
<protein>
    <submittedName>
        <fullName evidence="2">Uncharacterized protein</fullName>
    </submittedName>
</protein>
<dbReference type="Proteomes" id="UP000647241">
    <property type="component" value="Unassembled WGS sequence"/>
</dbReference>
<gene>
    <name evidence="2" type="ORF">GCM10011585_24820</name>
</gene>
<dbReference type="EMBL" id="BMGT01000003">
    <property type="protein sequence ID" value="GGG80444.1"/>
    <property type="molecule type" value="Genomic_DNA"/>
</dbReference>
<dbReference type="RefSeq" id="WP_263369173.1">
    <property type="nucleotide sequence ID" value="NZ_JAGSYJ010000003.1"/>
</dbReference>
<dbReference type="AlphaFoldDB" id="A0A917HIQ5"/>
<feature type="compositionally biased region" description="Basic residues" evidence="1">
    <location>
        <begin position="124"/>
        <end position="133"/>
    </location>
</feature>
<organism evidence="2 3">
    <name type="scientific">Edaphobacter dinghuensis</name>
    <dbReference type="NCBI Taxonomy" id="1560005"/>
    <lineage>
        <taxon>Bacteria</taxon>
        <taxon>Pseudomonadati</taxon>
        <taxon>Acidobacteriota</taxon>
        <taxon>Terriglobia</taxon>
        <taxon>Terriglobales</taxon>
        <taxon>Acidobacteriaceae</taxon>
        <taxon>Edaphobacter</taxon>
    </lineage>
</organism>
<comment type="caution">
    <text evidence="2">The sequence shown here is derived from an EMBL/GenBank/DDBJ whole genome shotgun (WGS) entry which is preliminary data.</text>
</comment>
<name>A0A917HIQ5_9BACT</name>
<accession>A0A917HIQ5</accession>
<feature type="region of interest" description="Disordered" evidence="1">
    <location>
        <begin position="71"/>
        <end position="133"/>
    </location>
</feature>